<dbReference type="InterPro" id="IPR008929">
    <property type="entry name" value="Chondroitin_lyas"/>
</dbReference>
<reference evidence="9" key="1">
    <citation type="journal article" date="2019" name="Int. J. Syst. Evol. Microbiol.">
        <title>The Global Catalogue of Microorganisms (GCM) 10K type strain sequencing project: providing services to taxonomists for standard genome sequencing and annotation.</title>
        <authorList>
            <consortium name="The Broad Institute Genomics Platform"/>
            <consortium name="The Broad Institute Genome Sequencing Center for Infectious Disease"/>
            <person name="Wu L."/>
            <person name="Ma J."/>
        </authorList>
    </citation>
    <scope>NUCLEOTIDE SEQUENCE [LARGE SCALE GENOMIC DNA]</scope>
    <source>
        <strain evidence="9">KCTC 52925</strain>
    </source>
</reference>
<evidence type="ECO:0000256" key="6">
    <source>
        <dbReference type="ARBA" id="ARBA00023239"/>
    </source>
</evidence>
<dbReference type="EMBL" id="JBHUOJ010000008">
    <property type="protein sequence ID" value="MFD2832459.1"/>
    <property type="molecule type" value="Genomic_DNA"/>
</dbReference>
<dbReference type="RefSeq" id="WP_251741962.1">
    <property type="nucleotide sequence ID" value="NZ_JBHUOJ010000008.1"/>
</dbReference>
<dbReference type="InterPro" id="IPR014718">
    <property type="entry name" value="GH-type_carb-bd"/>
</dbReference>
<dbReference type="Proteomes" id="UP001597438">
    <property type="component" value="Unassembled WGS sequence"/>
</dbReference>
<comment type="cofactor">
    <cofactor evidence="1">
        <name>Ca(2+)</name>
        <dbReference type="ChEBI" id="CHEBI:29108"/>
    </cofactor>
</comment>
<dbReference type="PANTHER" id="PTHR37322:SF3">
    <property type="entry name" value="CHONDROITIN SULFATE ABC EXOLYASE"/>
    <property type="match status" value="1"/>
</dbReference>
<dbReference type="SUPFAM" id="SSF74650">
    <property type="entry name" value="Galactose mutarotase-like"/>
    <property type="match status" value="1"/>
</dbReference>
<dbReference type="PANTHER" id="PTHR37322">
    <property type="match status" value="1"/>
</dbReference>
<evidence type="ECO:0000259" key="7">
    <source>
        <dbReference type="SMART" id="SM00635"/>
    </source>
</evidence>
<dbReference type="Gene3D" id="2.70.98.10">
    <property type="match status" value="1"/>
</dbReference>
<feature type="domain" description="BIG2" evidence="7">
    <location>
        <begin position="1310"/>
        <end position="1388"/>
    </location>
</feature>
<dbReference type="Pfam" id="PF02368">
    <property type="entry name" value="Big_2"/>
    <property type="match status" value="1"/>
</dbReference>
<dbReference type="Pfam" id="PF18962">
    <property type="entry name" value="Por_Secre_tail"/>
    <property type="match status" value="1"/>
</dbReference>
<dbReference type="InterPro" id="IPR011013">
    <property type="entry name" value="Gal_mutarotase_sf_dom"/>
</dbReference>
<comment type="similarity">
    <text evidence="2">Belongs to the polysaccharide lyase 8 family.</text>
</comment>
<dbReference type="Pfam" id="PF16409">
    <property type="entry name" value="DUF5017"/>
    <property type="match status" value="1"/>
</dbReference>
<dbReference type="SUPFAM" id="SSF48230">
    <property type="entry name" value="Chondroitin AC/alginate lyase"/>
    <property type="match status" value="1"/>
</dbReference>
<accession>A0ABW5X250</accession>
<dbReference type="SUPFAM" id="SSF49863">
    <property type="entry name" value="Hyaluronate lyase-like, C-terminal domain"/>
    <property type="match status" value="1"/>
</dbReference>
<dbReference type="Gene3D" id="1.50.10.100">
    <property type="entry name" value="Chondroitin AC/alginate lyase"/>
    <property type="match status" value="1"/>
</dbReference>
<dbReference type="InterPro" id="IPR003159">
    <property type="entry name" value="Lyase_8_central_dom"/>
</dbReference>
<keyword evidence="4" id="KW-0732">Signal</keyword>
<keyword evidence="9" id="KW-1185">Reference proteome</keyword>
<comment type="subunit">
    <text evidence="3">Monomer.</text>
</comment>
<dbReference type="SUPFAM" id="SSF49373">
    <property type="entry name" value="Invasin/intimin cell-adhesion fragments"/>
    <property type="match status" value="1"/>
</dbReference>
<evidence type="ECO:0000313" key="8">
    <source>
        <dbReference type="EMBL" id="MFD2832459.1"/>
    </source>
</evidence>
<dbReference type="Pfam" id="PF09093">
    <property type="entry name" value="Lyase_catalyt"/>
    <property type="match status" value="1"/>
</dbReference>
<evidence type="ECO:0000256" key="3">
    <source>
        <dbReference type="ARBA" id="ARBA00011245"/>
    </source>
</evidence>
<dbReference type="Pfam" id="PF02278">
    <property type="entry name" value="Lyase_8"/>
    <property type="match status" value="1"/>
</dbReference>
<dbReference type="InterPro" id="IPR011071">
    <property type="entry name" value="Lyase_8-like_C"/>
</dbReference>
<comment type="caution">
    <text evidence="8">The sequence shown here is derived from an EMBL/GenBank/DDBJ whole genome shotgun (WGS) entry which is preliminary data.</text>
</comment>
<evidence type="ECO:0000256" key="2">
    <source>
        <dbReference type="ARBA" id="ARBA00006699"/>
    </source>
</evidence>
<dbReference type="InterPro" id="IPR039174">
    <property type="entry name" value="Chondroitin_ABC_lyase"/>
</dbReference>
<sequence>MKNYFLLLLLITVGHTYGKTVIGIEPSSTSTNNLPYQQDFETGLDDWTPVSVSGNSVWSQQIYNGNGYAEFKGQKEINEDWLISPKVDLTATNAVQMTFDLQHRYGTANSNQLQVLISTDYNGDISLATWTELPFDVPPASSSWDDPSTSIVLVLNAYKNQQVTIAFKAAADGTSNATRNWRIDNIQISEQANEQTSLPYSQDFEGGSLADWTSIQVSGGTSVWEYRSDALGSYARIRSNKDYGSETENWLVSPALNLQTTENVELSFLSAYRYGTSNSNEMSLWITTSYTGDVSTTKWTQLDYTKPETADYQRYSSGAINLDPYRDADVRIAFKATSDGTSNASRNFHVDDITITTPENSSCFDNTGNEEGWERIGDVTINEVTDDGDNGDGANDGALAVVSLSSGTNEEQGAFYTFDCPMVADEPLQIESVLFNTRNSYVATDMQLYNSTDDVVLASTGRTVVPANGTAPMSLSYVTQASDDGDELQLRYLRSDDGNPVRSFSIDWATINGATLNMKIAPAPLDSACAQGVDVEPDIPLSPVTAQQVVEAEKVYNTLSDTYLGTAPNNNFQNQFDQALEDYDNLNISKNGNEVNGKDTNFGASGSIISAFAKHLKFVDPTDNAIAEKASNVVALVSQQFCRGTILLDGNAYDFVNFSRPTMYLKDYLSDELKDQFGYVLDAHTRNFENFWGDYSEGEEYNTDWMYNMSEQMVLYGSFRYPDNEEEKVRYMKAGKRYLERFFTYSHGTGDGVKPDGTGFHHWTAYDSYMYAFRSAINIIEAFDDTEFQIDQEYYYIIRDAIYAQKMFSNDAQTRALSMAGRKPFLRKVSTGKNEVSKLAISGGKILGLPTADPLLAGYYNRVWGNNLEFNYTTVTPFEEGFIQFNHAHAGVYRKDNWVAVMNGFSNNMWGAELYPANNRYGRYQSYGALEIMYPGGTELGENGFDAETWNWNYNPGATTIVLPWEELHGERSRIDELQQKRFVGVLAFKNKGKTIGALKENFGTYGLFAMDFQEKENQGFGTTFGPNTHNASFSFKKSNFAFDDLIVSLGSGIANNDTGNPTVTTLYQRLADVQSGATVNSDFYGTGENSFPGTQDNWVISDYNTGFYVVSGSGDLKIWKGDQQTPNENETDPNAYHDNEIGTYTLGYIDHGTNPTDTGYEYVIKPNATANEMQAIAAEKPYTVLEKSSERHVVKHNEKNMWGYALFGASSELDYGAIRANDTPCLVMYEEIDNKHILLSMTNPDLGFESRSDQPAQTTNIQLTLRDEWSLSKSNSQVTKVNSTDSTTTFQFTVKQAMPVEVDLIKTKEAKKVHITPSATQYLEVGETYGFRGFVTPNNATEVSLVWSSNNEAVATVDQEGKVTGKSAGNTVITLTDEGSEKFDTVEIIVDFSEEDDKLSKQGIGLIISPNPTTSVFTAHLENIITSYVIYDYFGNVKLSEFNLKSKELVIQVESLNEGVYILEVTDDAGNTRSKLFIKK</sequence>
<dbReference type="InterPro" id="IPR003343">
    <property type="entry name" value="Big_2"/>
</dbReference>
<name>A0ABW5X250_9FLAO</name>
<gene>
    <name evidence="8" type="ORF">ACFSYS_04110</name>
</gene>
<dbReference type="InterPro" id="IPR015177">
    <property type="entry name" value="Lyase_catalyt"/>
</dbReference>
<dbReference type="Gene3D" id="2.60.220.10">
    <property type="entry name" value="Polysaccharide lyase family 8-like, C-terminal"/>
    <property type="match status" value="1"/>
</dbReference>
<evidence type="ECO:0000256" key="4">
    <source>
        <dbReference type="ARBA" id="ARBA00022729"/>
    </source>
</evidence>
<evidence type="ECO:0000256" key="1">
    <source>
        <dbReference type="ARBA" id="ARBA00001913"/>
    </source>
</evidence>
<evidence type="ECO:0000256" key="5">
    <source>
        <dbReference type="ARBA" id="ARBA00022837"/>
    </source>
</evidence>
<dbReference type="InterPro" id="IPR008964">
    <property type="entry name" value="Invasin/intimin_cell_adhesion"/>
</dbReference>
<evidence type="ECO:0000313" key="9">
    <source>
        <dbReference type="Proteomes" id="UP001597438"/>
    </source>
</evidence>
<organism evidence="8 9">
    <name type="scientific">Christiangramia antarctica</name>
    <dbReference type="NCBI Taxonomy" id="2058158"/>
    <lineage>
        <taxon>Bacteria</taxon>
        <taxon>Pseudomonadati</taxon>
        <taxon>Bacteroidota</taxon>
        <taxon>Flavobacteriia</taxon>
        <taxon>Flavobacteriales</taxon>
        <taxon>Flavobacteriaceae</taxon>
        <taxon>Christiangramia</taxon>
    </lineage>
</organism>
<dbReference type="NCBIfam" id="NF038128">
    <property type="entry name" value="choice_anch_J"/>
    <property type="match status" value="2"/>
</dbReference>
<dbReference type="NCBIfam" id="TIGR04183">
    <property type="entry name" value="Por_Secre_tail"/>
    <property type="match status" value="1"/>
</dbReference>
<dbReference type="Gene3D" id="2.60.120.200">
    <property type="match status" value="2"/>
</dbReference>
<dbReference type="SMART" id="SM00635">
    <property type="entry name" value="BID_2"/>
    <property type="match status" value="1"/>
</dbReference>
<keyword evidence="5" id="KW-0106">Calcium</keyword>
<dbReference type="Gene3D" id="2.60.40.1080">
    <property type="match status" value="1"/>
</dbReference>
<dbReference type="InterPro" id="IPR026444">
    <property type="entry name" value="Secre_tail"/>
</dbReference>
<keyword evidence="6" id="KW-0456">Lyase</keyword>
<protein>
    <submittedName>
        <fullName evidence="8">T9SS-dependent choice-of-anchor J family protein</fullName>
    </submittedName>
</protein>
<proteinExistence type="inferred from homology"/>
<dbReference type="InterPro" id="IPR032185">
    <property type="entry name" value="DUF5017"/>
</dbReference>